<name>A0ABP6M2P2_9MICC</name>
<comment type="similarity">
    <text evidence="1">Belongs to the transferase hexapeptide repeat family.</text>
</comment>
<evidence type="ECO:0000313" key="7">
    <source>
        <dbReference type="Proteomes" id="UP001500236"/>
    </source>
</evidence>
<evidence type="ECO:0000256" key="4">
    <source>
        <dbReference type="SAM" id="MobiDB-lite"/>
    </source>
</evidence>
<dbReference type="CDD" id="cd03357">
    <property type="entry name" value="LbH_MAT_GAT"/>
    <property type="match status" value="1"/>
</dbReference>
<dbReference type="InterPro" id="IPR011004">
    <property type="entry name" value="Trimer_LpxA-like_sf"/>
</dbReference>
<evidence type="ECO:0000256" key="1">
    <source>
        <dbReference type="ARBA" id="ARBA00007274"/>
    </source>
</evidence>
<keyword evidence="2" id="KW-0808">Transferase</keyword>
<sequence length="243" mass="26258">METTPTASHHRRELRNVPGADIGMDPREREVRRRIAVQELYTDAAPGLDGLEEARMRGKELAGEYNATGPRDASRRAELLGKLFGRAGRDLWVEPDVVVSYGAHTFFGDDVFVNTGLTLVDDGEVHIGDRVMLAPRVTITSTGHPVHPELRRDGTQFSAPVIIEDDVWVGAHAVILPGVRVGAGSVVAAGAVVHAHVPPLTVVGGTPARVLRQITEADRDWSWREPRTLAAPTGSEPTQGPGR</sequence>
<dbReference type="PANTHER" id="PTHR23416:SF23">
    <property type="entry name" value="ACETYLTRANSFERASE C18B11.09C-RELATED"/>
    <property type="match status" value="1"/>
</dbReference>
<dbReference type="InterPro" id="IPR001451">
    <property type="entry name" value="Hexapep"/>
</dbReference>
<dbReference type="Pfam" id="PF12464">
    <property type="entry name" value="Mac"/>
    <property type="match status" value="1"/>
</dbReference>
<dbReference type="SUPFAM" id="SSF51161">
    <property type="entry name" value="Trimeric LpxA-like enzymes"/>
    <property type="match status" value="1"/>
</dbReference>
<dbReference type="InterPro" id="IPR051159">
    <property type="entry name" value="Hexapeptide_acetyltransf"/>
</dbReference>
<evidence type="ECO:0000259" key="5">
    <source>
        <dbReference type="SMART" id="SM01266"/>
    </source>
</evidence>
<feature type="region of interest" description="Disordered" evidence="4">
    <location>
        <begin position="1"/>
        <end position="25"/>
    </location>
</feature>
<organism evidence="6 7">
    <name type="scientific">Nesterenkonia aethiopica</name>
    <dbReference type="NCBI Taxonomy" id="269144"/>
    <lineage>
        <taxon>Bacteria</taxon>
        <taxon>Bacillati</taxon>
        <taxon>Actinomycetota</taxon>
        <taxon>Actinomycetes</taxon>
        <taxon>Micrococcales</taxon>
        <taxon>Micrococcaceae</taxon>
        <taxon>Nesterenkonia</taxon>
    </lineage>
</organism>
<dbReference type="InterPro" id="IPR024688">
    <property type="entry name" value="Mac_dom"/>
</dbReference>
<protein>
    <submittedName>
        <fullName evidence="6">Galactoside O-acetyltransferase</fullName>
    </submittedName>
</protein>
<dbReference type="Pfam" id="PF14602">
    <property type="entry name" value="Hexapep_2"/>
    <property type="match status" value="1"/>
</dbReference>
<keyword evidence="3" id="KW-0677">Repeat</keyword>
<reference evidence="7" key="1">
    <citation type="journal article" date="2019" name="Int. J. Syst. Evol. Microbiol.">
        <title>The Global Catalogue of Microorganisms (GCM) 10K type strain sequencing project: providing services to taxonomists for standard genome sequencing and annotation.</title>
        <authorList>
            <consortium name="The Broad Institute Genomics Platform"/>
            <consortium name="The Broad Institute Genome Sequencing Center for Infectious Disease"/>
            <person name="Wu L."/>
            <person name="Ma J."/>
        </authorList>
    </citation>
    <scope>NUCLEOTIDE SEQUENCE [LARGE SCALE GENOMIC DNA]</scope>
    <source>
        <strain evidence="7">JCM 14309</strain>
    </source>
</reference>
<dbReference type="PANTHER" id="PTHR23416">
    <property type="entry name" value="SIALIC ACID SYNTHASE-RELATED"/>
    <property type="match status" value="1"/>
</dbReference>
<evidence type="ECO:0000256" key="2">
    <source>
        <dbReference type="ARBA" id="ARBA00022679"/>
    </source>
</evidence>
<dbReference type="Proteomes" id="UP001500236">
    <property type="component" value="Unassembled WGS sequence"/>
</dbReference>
<dbReference type="EMBL" id="BAAAVT010000020">
    <property type="protein sequence ID" value="GAA3073772.1"/>
    <property type="molecule type" value="Genomic_DNA"/>
</dbReference>
<gene>
    <name evidence="6" type="primary">lacA</name>
    <name evidence="6" type="ORF">GCM10010529_27120</name>
</gene>
<dbReference type="PROSITE" id="PS00101">
    <property type="entry name" value="HEXAPEP_TRANSFERASES"/>
    <property type="match status" value="1"/>
</dbReference>
<dbReference type="RefSeq" id="WP_344683296.1">
    <property type="nucleotide sequence ID" value="NZ_BAAAVT010000020.1"/>
</dbReference>
<feature type="region of interest" description="Disordered" evidence="4">
    <location>
        <begin position="221"/>
        <end position="243"/>
    </location>
</feature>
<proteinExistence type="inferred from homology"/>
<evidence type="ECO:0000313" key="6">
    <source>
        <dbReference type="EMBL" id="GAA3073772.1"/>
    </source>
</evidence>
<dbReference type="InterPro" id="IPR018357">
    <property type="entry name" value="Hexapep_transf_CS"/>
</dbReference>
<keyword evidence="7" id="KW-1185">Reference proteome</keyword>
<accession>A0ABP6M2P2</accession>
<evidence type="ECO:0000256" key="3">
    <source>
        <dbReference type="ARBA" id="ARBA00022737"/>
    </source>
</evidence>
<dbReference type="SMART" id="SM01266">
    <property type="entry name" value="Mac"/>
    <property type="match status" value="1"/>
</dbReference>
<comment type="caution">
    <text evidence="6">The sequence shown here is derived from an EMBL/GenBank/DDBJ whole genome shotgun (WGS) entry which is preliminary data.</text>
</comment>
<feature type="domain" description="Maltose/galactoside acetyltransferase" evidence="5">
    <location>
        <begin position="32"/>
        <end position="89"/>
    </location>
</feature>
<dbReference type="Gene3D" id="2.160.10.10">
    <property type="entry name" value="Hexapeptide repeat proteins"/>
    <property type="match status" value="1"/>
</dbReference>